<dbReference type="Pfam" id="PF05728">
    <property type="entry name" value="UPF0227"/>
    <property type="match status" value="1"/>
</dbReference>
<reference evidence="1" key="1">
    <citation type="submission" date="2021-11" db="EMBL/GenBank/DDBJ databases">
        <title>Description of novel Chryseobacterium species.</title>
        <authorList>
            <person name="Saticioglu I.B."/>
            <person name="Ay H."/>
            <person name="Altun S."/>
            <person name="Duman M."/>
        </authorList>
    </citation>
    <scope>NUCLEOTIDE SEQUENCE</scope>
    <source>
        <strain evidence="1">C-17</strain>
    </source>
</reference>
<keyword evidence="2" id="KW-1185">Reference proteome</keyword>
<evidence type="ECO:0008006" key="3">
    <source>
        <dbReference type="Google" id="ProtNLM"/>
    </source>
</evidence>
<organism evidence="1 2">
    <name type="scientific">Chryseobacterium turcicum</name>
    <dbReference type="NCBI Taxonomy" id="2898076"/>
    <lineage>
        <taxon>Bacteria</taxon>
        <taxon>Pseudomonadati</taxon>
        <taxon>Bacteroidota</taxon>
        <taxon>Flavobacteriia</taxon>
        <taxon>Flavobacteriales</taxon>
        <taxon>Weeksellaceae</taxon>
        <taxon>Chryseobacterium group</taxon>
        <taxon>Chryseobacterium</taxon>
    </lineage>
</organism>
<dbReference type="AlphaFoldDB" id="A0A9Q3V1W2"/>
<protein>
    <recommendedName>
        <fullName evidence="3">Alpha/beta hydrolase</fullName>
    </recommendedName>
</protein>
<name>A0A9Q3V1W2_9FLAO</name>
<dbReference type="PANTHER" id="PTHR35602">
    <property type="entry name" value="ESTERASE YQIA-RELATED"/>
    <property type="match status" value="1"/>
</dbReference>
<dbReference type="EMBL" id="JAJNAY010000001">
    <property type="protein sequence ID" value="MCD1116228.1"/>
    <property type="molecule type" value="Genomic_DNA"/>
</dbReference>
<dbReference type="InterPro" id="IPR029058">
    <property type="entry name" value="AB_hydrolase_fold"/>
</dbReference>
<dbReference type="InterPro" id="IPR008886">
    <property type="entry name" value="UPF0227/Esterase_YqiA"/>
</dbReference>
<dbReference type="PANTHER" id="PTHR35602:SF3">
    <property type="entry name" value="ESTERASE YQIA"/>
    <property type="match status" value="1"/>
</dbReference>
<sequence>MKIVYIPGFGGNKNSETYQNIFRKHFETECILYDNRNADNAYFQICEQLEILKNEKVLIIGQSLGGFWAEIFAIKNSWNAILINPSLEPSVSLKKYNLTDNQLKKFESYQDYKTVQSKVSIIISKNDTVVDSKPVVYKYKNQADFIYIEGGHQLQNFEVLFKEIEKMKLSQS</sequence>
<evidence type="ECO:0000313" key="2">
    <source>
        <dbReference type="Proteomes" id="UP001108025"/>
    </source>
</evidence>
<gene>
    <name evidence="1" type="ORF">LO744_05085</name>
</gene>
<comment type="caution">
    <text evidence="1">The sequence shown here is derived from an EMBL/GenBank/DDBJ whole genome shotgun (WGS) entry which is preliminary data.</text>
</comment>
<dbReference type="RefSeq" id="WP_230667525.1">
    <property type="nucleotide sequence ID" value="NZ_JAJNAY010000001.1"/>
</dbReference>
<dbReference type="Gene3D" id="3.40.50.1820">
    <property type="entry name" value="alpha/beta hydrolase"/>
    <property type="match status" value="1"/>
</dbReference>
<proteinExistence type="predicted"/>
<dbReference type="SUPFAM" id="SSF53474">
    <property type="entry name" value="alpha/beta-Hydrolases"/>
    <property type="match status" value="1"/>
</dbReference>
<evidence type="ECO:0000313" key="1">
    <source>
        <dbReference type="EMBL" id="MCD1116228.1"/>
    </source>
</evidence>
<accession>A0A9Q3V1W2</accession>
<dbReference type="Proteomes" id="UP001108025">
    <property type="component" value="Unassembled WGS sequence"/>
</dbReference>